<dbReference type="InterPro" id="IPR024485">
    <property type="entry name" value="DUF2680"/>
</dbReference>
<keyword evidence="3" id="KW-1185">Reference proteome</keyword>
<organism evidence="2 3">
    <name type="scientific">Sporomusa ovata</name>
    <dbReference type="NCBI Taxonomy" id="2378"/>
    <lineage>
        <taxon>Bacteria</taxon>
        <taxon>Bacillati</taxon>
        <taxon>Bacillota</taxon>
        <taxon>Negativicutes</taxon>
        <taxon>Selenomonadales</taxon>
        <taxon>Sporomusaceae</taxon>
        <taxon>Sporomusa</taxon>
    </lineage>
</organism>
<dbReference type="AlphaFoldDB" id="A0A0U1KX65"/>
<dbReference type="RefSeq" id="WP_021166513.1">
    <property type="nucleotide sequence ID" value="NZ_CTRP01000007.1"/>
</dbReference>
<evidence type="ECO:0008006" key="4">
    <source>
        <dbReference type="Google" id="ProtNLM"/>
    </source>
</evidence>
<feature type="chain" id="PRO_5006710619" description="Zinc resistance-associated protein" evidence="1">
    <location>
        <begin position="25"/>
        <end position="133"/>
    </location>
</feature>
<feature type="signal peptide" evidence="1">
    <location>
        <begin position="1"/>
        <end position="24"/>
    </location>
</feature>
<dbReference type="PROSITE" id="PS51257">
    <property type="entry name" value="PROKAR_LIPOPROTEIN"/>
    <property type="match status" value="1"/>
</dbReference>
<keyword evidence="1" id="KW-0732">Signal</keyword>
<gene>
    <name evidence="2" type="ORF">SpAn4DRAFT_5243</name>
</gene>
<dbReference type="Pfam" id="PF10925">
    <property type="entry name" value="DUF2680"/>
    <property type="match status" value="1"/>
</dbReference>
<dbReference type="Proteomes" id="UP000049855">
    <property type="component" value="Unassembled WGS sequence"/>
</dbReference>
<reference evidence="3" key="1">
    <citation type="submission" date="2015-03" db="EMBL/GenBank/DDBJ databases">
        <authorList>
            <person name="Nijsse Bart"/>
        </authorList>
    </citation>
    <scope>NUCLEOTIDE SEQUENCE [LARGE SCALE GENOMIC DNA]</scope>
</reference>
<sequence>MKKFTSFALIGTLVLSLAGAVAFAAPGNNLGQACPFFGAAGQQANLTDEQKAQMATWQQEQFEHRKQVLQKKVEWGWLTQAQADEQISFMEQRQKDGNFGMMGRGRGHGHMGQGRGMGPMNGSCVNNNIPAQQ</sequence>
<protein>
    <recommendedName>
        <fullName evidence="4">Zinc resistance-associated protein</fullName>
    </recommendedName>
</protein>
<proteinExistence type="predicted"/>
<evidence type="ECO:0000313" key="2">
    <source>
        <dbReference type="EMBL" id="CQR72002.1"/>
    </source>
</evidence>
<accession>A0A0U1KX65</accession>
<evidence type="ECO:0000256" key="1">
    <source>
        <dbReference type="SAM" id="SignalP"/>
    </source>
</evidence>
<dbReference type="EMBL" id="CTRP01000007">
    <property type="protein sequence ID" value="CQR72002.1"/>
    <property type="molecule type" value="Genomic_DNA"/>
</dbReference>
<name>A0A0U1KX65_9FIRM</name>
<evidence type="ECO:0000313" key="3">
    <source>
        <dbReference type="Proteomes" id="UP000049855"/>
    </source>
</evidence>